<dbReference type="STRING" id="41431.PCC8801_3326"/>
<accession>B7JZ85</accession>
<evidence type="ECO:0000256" key="2">
    <source>
        <dbReference type="ARBA" id="ARBA00023002"/>
    </source>
</evidence>
<keyword evidence="4" id="KW-1185">Reference proteome</keyword>
<dbReference type="RefSeq" id="WP_012596557.1">
    <property type="nucleotide sequence ID" value="NC_011726.1"/>
</dbReference>
<dbReference type="InterPro" id="IPR020904">
    <property type="entry name" value="Sc_DH/Rdtase_CS"/>
</dbReference>
<dbReference type="Gene3D" id="3.40.50.720">
    <property type="entry name" value="NAD(P)-binding Rossmann-like Domain"/>
    <property type="match status" value="1"/>
</dbReference>
<keyword evidence="2" id="KW-0560">Oxidoreductase</keyword>
<dbReference type="EMBL" id="CP001287">
    <property type="protein sequence ID" value="ACK67296.1"/>
    <property type="molecule type" value="Genomic_DNA"/>
</dbReference>
<dbReference type="InterPro" id="IPR002347">
    <property type="entry name" value="SDR_fam"/>
</dbReference>
<organism evidence="3 4">
    <name type="scientific">Rippkaea orientalis (strain PCC 8801 / RF-1)</name>
    <name type="common">Cyanothece sp. (strain PCC 8801)</name>
    <dbReference type="NCBI Taxonomy" id="41431"/>
    <lineage>
        <taxon>Bacteria</taxon>
        <taxon>Bacillati</taxon>
        <taxon>Cyanobacteriota</taxon>
        <taxon>Cyanophyceae</taxon>
        <taxon>Oscillatoriophycideae</taxon>
        <taxon>Chroococcales</taxon>
        <taxon>Aphanothecaceae</taxon>
        <taxon>Rippkaea</taxon>
        <taxon>Rippkaea orientalis</taxon>
    </lineage>
</organism>
<dbReference type="Pfam" id="PF00106">
    <property type="entry name" value="adh_short"/>
    <property type="match status" value="1"/>
</dbReference>
<evidence type="ECO:0000313" key="4">
    <source>
        <dbReference type="Proteomes" id="UP000008204"/>
    </source>
</evidence>
<reference evidence="4" key="1">
    <citation type="journal article" date="2011" name="MBio">
        <title>Novel metabolic attributes of the genus Cyanothece, comprising a group of unicellular nitrogen-fixing Cyanobacteria.</title>
        <authorList>
            <person name="Bandyopadhyay A."/>
            <person name="Elvitigala T."/>
            <person name="Welsh E."/>
            <person name="Stockel J."/>
            <person name="Liberton M."/>
            <person name="Min H."/>
            <person name="Sherman L.A."/>
            <person name="Pakrasi H.B."/>
        </authorList>
    </citation>
    <scope>NUCLEOTIDE SEQUENCE [LARGE SCALE GENOMIC DNA]</scope>
    <source>
        <strain evidence="4">PCC 8801</strain>
    </source>
</reference>
<gene>
    <name evidence="3" type="ordered locus">PCC8801_3326</name>
</gene>
<proteinExistence type="inferred from homology"/>
<dbReference type="Proteomes" id="UP000008204">
    <property type="component" value="Chromosome"/>
</dbReference>
<dbReference type="GO" id="GO:0016491">
    <property type="term" value="F:oxidoreductase activity"/>
    <property type="evidence" value="ECO:0007669"/>
    <property type="project" value="UniProtKB-KW"/>
</dbReference>
<sequence length="249" mass="28080">MNERTALFVGSTSALGQSLAATYAQKGWNLILATRDVVTQAEIAADLRLRYQVIVHEIPYQATDTAGFTPCTEKILQWGCPRRIFFLTGDPGEPASDILDPERVLYMSMVNYVGIASFLAKLYPAIIQEKNVRIVLIGSVAGDRGRAVNPLYCAAKASLDVYAQAMRQRLYQHGVRITLVRLGYVDSRLSYGLTPPWLTLSSRDAARQICQIADKTKDTNIIYIPRWWSFVMLLIRLIPESLWKRLPHF</sequence>
<evidence type="ECO:0000313" key="3">
    <source>
        <dbReference type="EMBL" id="ACK67296.1"/>
    </source>
</evidence>
<dbReference type="HOGENOM" id="CLU_010194_2_1_3"/>
<dbReference type="OrthoDB" id="9808814at2"/>
<dbReference type="AlphaFoldDB" id="B7JZ85"/>
<protein>
    <submittedName>
        <fullName evidence="3">Short-chain dehydrogenase/reductase SDR</fullName>
    </submittedName>
</protein>
<dbReference type="PANTHER" id="PTHR44196">
    <property type="entry name" value="DEHYDROGENASE/REDUCTASE SDR FAMILY MEMBER 7B"/>
    <property type="match status" value="1"/>
</dbReference>
<dbReference type="InterPro" id="IPR036291">
    <property type="entry name" value="NAD(P)-bd_dom_sf"/>
</dbReference>
<dbReference type="GO" id="GO:0016020">
    <property type="term" value="C:membrane"/>
    <property type="evidence" value="ECO:0007669"/>
    <property type="project" value="TreeGrafter"/>
</dbReference>
<dbReference type="PANTHER" id="PTHR44196:SF3">
    <property type="entry name" value="SHORT CHAIN DEHYDROGENASE FAMILY PROTEIN"/>
    <property type="match status" value="1"/>
</dbReference>
<dbReference type="PRINTS" id="PR00081">
    <property type="entry name" value="GDHRDH"/>
</dbReference>
<dbReference type="PROSITE" id="PS00061">
    <property type="entry name" value="ADH_SHORT"/>
    <property type="match status" value="1"/>
</dbReference>
<name>B7JZ85_RIPO1</name>
<dbReference type="KEGG" id="cyp:PCC8801_3326"/>
<dbReference type="eggNOG" id="COG0300">
    <property type="taxonomic scope" value="Bacteria"/>
</dbReference>
<evidence type="ECO:0000256" key="1">
    <source>
        <dbReference type="ARBA" id="ARBA00006484"/>
    </source>
</evidence>
<comment type="similarity">
    <text evidence="1">Belongs to the short-chain dehydrogenases/reductases (SDR) family.</text>
</comment>
<dbReference type="SUPFAM" id="SSF51735">
    <property type="entry name" value="NAD(P)-binding Rossmann-fold domains"/>
    <property type="match status" value="1"/>
</dbReference>